<protein>
    <recommendedName>
        <fullName evidence="4">Metallo-beta-lactamase domain-containing protein</fullName>
    </recommendedName>
</protein>
<dbReference type="Gene3D" id="3.60.15.10">
    <property type="entry name" value="Ribonuclease Z/Hydroxyacylglutathione hydrolase-like"/>
    <property type="match status" value="1"/>
</dbReference>
<dbReference type="Pfam" id="PF22505">
    <property type="entry name" value="RNase_J_b_CASP"/>
    <property type="match status" value="1"/>
</dbReference>
<dbReference type="SUPFAM" id="SSF56281">
    <property type="entry name" value="Metallo-hydrolase/oxidoreductase"/>
    <property type="match status" value="1"/>
</dbReference>
<keyword evidence="2" id="KW-0269">Exonuclease</keyword>
<feature type="domain" description="Metallo-beta-lactamase" evidence="4">
    <location>
        <begin position="27"/>
        <end position="233"/>
    </location>
</feature>
<dbReference type="STRING" id="1798473.A3G50_01710"/>
<evidence type="ECO:0000313" key="5">
    <source>
        <dbReference type="EMBL" id="OGG43114.1"/>
    </source>
</evidence>
<dbReference type="PANTHER" id="PTHR43694:SF1">
    <property type="entry name" value="RIBONUCLEASE J"/>
    <property type="match status" value="1"/>
</dbReference>
<dbReference type="GO" id="GO:0004527">
    <property type="term" value="F:exonuclease activity"/>
    <property type="evidence" value="ECO:0007669"/>
    <property type="project" value="UniProtKB-KW"/>
</dbReference>
<dbReference type="InterPro" id="IPR055132">
    <property type="entry name" value="RNase_J_b_CASP"/>
</dbReference>
<dbReference type="CDD" id="cd07714">
    <property type="entry name" value="RNaseJ_MBL-fold"/>
    <property type="match status" value="1"/>
</dbReference>
<keyword evidence="3" id="KW-0694">RNA-binding</keyword>
<gene>
    <name evidence="5" type="ORF">A3G50_01710</name>
</gene>
<accession>A0A1F6C1P0</accession>
<dbReference type="InterPro" id="IPR001279">
    <property type="entry name" value="Metallo-B-lactamas"/>
</dbReference>
<dbReference type="SMART" id="SM00849">
    <property type="entry name" value="Lactamase_B"/>
    <property type="match status" value="1"/>
</dbReference>
<evidence type="ECO:0000256" key="2">
    <source>
        <dbReference type="ARBA" id="ARBA00022839"/>
    </source>
</evidence>
<sequence>MIKVPVVKKIKEEPLRWAALGGLEEVGRNMTFFEYRNEIIVVDLGFQFPEEETPGIDYIIPNTSYLEERKQNIKAIIITHAHYDHIGAIPYLIDKLGNPPMYAAALTKEIINKRQGEFPKAAKLNFELIKDKDKIKFSKYFEAEFFGVAHNIPDTIGFVLNTPVGKMAYIGDFKFDYDKENQPKGIAELKKIGEQKIHTLFLESTNAEEPGYSLSERVVEKNLEELFKQASGRIIIALFASLINRIDEIIKIADRLGRHVAISGYAMKSNVQIAQNLGYIKAREGLIIPLEEIKKYPDNKIIVLSTGAQGESNASLIKIINGENRFISLKSTDTVILSASVIPGNERGVQMLKDGISRQGVKVFHSKIIDIHSSGHAPQEELKLATKLINPR</sequence>
<dbReference type="Proteomes" id="UP000176633">
    <property type="component" value="Unassembled WGS sequence"/>
</dbReference>
<evidence type="ECO:0000256" key="3">
    <source>
        <dbReference type="ARBA" id="ARBA00022884"/>
    </source>
</evidence>
<name>A0A1F6C1P0_9BACT</name>
<evidence type="ECO:0000256" key="1">
    <source>
        <dbReference type="ARBA" id="ARBA00022722"/>
    </source>
</evidence>
<evidence type="ECO:0000259" key="4">
    <source>
        <dbReference type="SMART" id="SM00849"/>
    </source>
</evidence>
<feature type="non-terminal residue" evidence="5">
    <location>
        <position position="392"/>
    </location>
</feature>
<reference evidence="5 6" key="1">
    <citation type="journal article" date="2016" name="Nat. Commun.">
        <title>Thousands of microbial genomes shed light on interconnected biogeochemical processes in an aquifer system.</title>
        <authorList>
            <person name="Anantharaman K."/>
            <person name="Brown C.T."/>
            <person name="Hug L.A."/>
            <person name="Sharon I."/>
            <person name="Castelle C.J."/>
            <person name="Probst A.J."/>
            <person name="Thomas B.C."/>
            <person name="Singh A."/>
            <person name="Wilkins M.J."/>
            <person name="Karaoz U."/>
            <person name="Brodie E.L."/>
            <person name="Williams K.H."/>
            <person name="Hubbard S.S."/>
            <person name="Banfield J.F."/>
        </authorList>
    </citation>
    <scope>NUCLEOTIDE SEQUENCE [LARGE SCALE GENOMIC DNA]</scope>
</reference>
<comment type="caution">
    <text evidence="5">The sequence shown here is derived from an EMBL/GenBank/DDBJ whole genome shotgun (WGS) entry which is preliminary data.</text>
</comment>
<dbReference type="Pfam" id="PF00753">
    <property type="entry name" value="Lactamase_B"/>
    <property type="match status" value="1"/>
</dbReference>
<keyword evidence="2" id="KW-0378">Hydrolase</keyword>
<evidence type="ECO:0000313" key="6">
    <source>
        <dbReference type="Proteomes" id="UP000176633"/>
    </source>
</evidence>
<dbReference type="GO" id="GO:0003723">
    <property type="term" value="F:RNA binding"/>
    <property type="evidence" value="ECO:0007669"/>
    <property type="project" value="UniProtKB-KW"/>
</dbReference>
<keyword evidence="1" id="KW-0540">Nuclease</keyword>
<dbReference type="PANTHER" id="PTHR43694">
    <property type="entry name" value="RIBONUCLEASE J"/>
    <property type="match status" value="1"/>
</dbReference>
<dbReference type="EMBL" id="MFKM01000025">
    <property type="protein sequence ID" value="OGG43114.1"/>
    <property type="molecule type" value="Genomic_DNA"/>
</dbReference>
<organism evidence="5 6">
    <name type="scientific">Candidatus Jorgensenbacteria bacterium RIFCSPLOWO2_12_FULL_42_11</name>
    <dbReference type="NCBI Taxonomy" id="1798473"/>
    <lineage>
        <taxon>Bacteria</taxon>
        <taxon>Candidatus Joergenseniibacteriota</taxon>
    </lineage>
</organism>
<dbReference type="Gene3D" id="3.40.50.10710">
    <property type="entry name" value="Metallo-hydrolase/oxidoreductase"/>
    <property type="match status" value="1"/>
</dbReference>
<dbReference type="AlphaFoldDB" id="A0A1F6C1P0"/>
<dbReference type="InterPro" id="IPR036866">
    <property type="entry name" value="RibonucZ/Hydroxyglut_hydro"/>
</dbReference>
<proteinExistence type="predicted"/>
<dbReference type="InterPro" id="IPR042173">
    <property type="entry name" value="RNase_J_2"/>
</dbReference>